<comment type="cofactor">
    <cofactor evidence="1 9">
        <name>pyridoxal 5'-phosphate</name>
        <dbReference type="ChEBI" id="CHEBI:597326"/>
    </cofactor>
</comment>
<dbReference type="GO" id="GO:0004015">
    <property type="term" value="F:adenosylmethionine-8-amino-7-oxononanoate transaminase activity"/>
    <property type="evidence" value="ECO:0007669"/>
    <property type="project" value="UniProtKB-UniRule"/>
</dbReference>
<comment type="pathway">
    <text evidence="2 9">Cofactor biosynthesis; biotin biosynthesis; 7,8-diaminononanoate from 8-amino-7-oxononanoate (SAM route): step 1/1.</text>
</comment>
<dbReference type="STRING" id="152573.SAMN04488051_10282"/>
<comment type="subunit">
    <text evidence="9">Homodimer.</text>
</comment>
<dbReference type="AlphaFoldDB" id="A0A1H3Z9H6"/>
<dbReference type="InterPro" id="IPR049704">
    <property type="entry name" value="Aminotrans_3_PPA_site"/>
</dbReference>
<dbReference type="PANTHER" id="PTHR42684">
    <property type="entry name" value="ADENOSYLMETHIONINE-8-AMINO-7-OXONONANOATE AMINOTRANSFERASE"/>
    <property type="match status" value="1"/>
</dbReference>
<evidence type="ECO:0000256" key="6">
    <source>
        <dbReference type="ARBA" id="ARBA00022756"/>
    </source>
</evidence>
<gene>
    <name evidence="9" type="primary">bioA</name>
    <name evidence="10" type="ORF">SAMN04488051_10282</name>
</gene>
<keyword evidence="4 9" id="KW-0808">Transferase</keyword>
<proteinExistence type="inferred from homology"/>
<dbReference type="InterPro" id="IPR015422">
    <property type="entry name" value="PyrdxlP-dep_Trfase_small"/>
</dbReference>
<dbReference type="RefSeq" id="WP_091339864.1">
    <property type="nucleotide sequence ID" value="NZ_FNRM01000002.1"/>
</dbReference>
<feature type="binding site" evidence="9">
    <location>
        <position position="274"/>
    </location>
    <ligand>
        <name>substrate</name>
    </ligand>
</feature>
<dbReference type="NCBIfam" id="TIGR00508">
    <property type="entry name" value="bioA"/>
    <property type="match status" value="1"/>
</dbReference>
<dbReference type="GO" id="GO:0005737">
    <property type="term" value="C:cytoplasm"/>
    <property type="evidence" value="ECO:0007669"/>
    <property type="project" value="UniProtKB-SubCell"/>
</dbReference>
<name>A0A1H3Z9H6_ALKAM</name>
<feature type="site" description="Participates in the substrate recognition with KAPA and in a stacking interaction with the adenine ring of SAM" evidence="9">
    <location>
        <position position="16"/>
    </location>
</feature>
<dbReference type="HAMAP" id="MF_00834">
    <property type="entry name" value="BioA"/>
    <property type="match status" value="1"/>
</dbReference>
<dbReference type="UniPathway" id="UPA00078">
    <property type="reaction ID" value="UER00160"/>
</dbReference>
<comment type="subcellular location">
    <subcellularLocation>
        <location evidence="9">Cytoplasm</location>
    </subcellularLocation>
</comment>
<feature type="binding site" evidence="9">
    <location>
        <position position="391"/>
    </location>
    <ligand>
        <name>substrate</name>
    </ligand>
</feature>
<evidence type="ECO:0000256" key="3">
    <source>
        <dbReference type="ARBA" id="ARBA00022576"/>
    </source>
</evidence>
<accession>A0A1H3Z9H6</accession>
<evidence type="ECO:0000256" key="8">
    <source>
        <dbReference type="ARBA" id="ARBA00048449"/>
    </source>
</evidence>
<dbReference type="EC" id="2.6.1.62" evidence="9"/>
<keyword evidence="5 9" id="KW-0949">S-adenosyl-L-methionine</keyword>
<dbReference type="Proteomes" id="UP000198773">
    <property type="component" value="Unassembled WGS sequence"/>
</dbReference>
<keyword evidence="3 9" id="KW-0032">Aminotransferase</keyword>
<dbReference type="InterPro" id="IPR015421">
    <property type="entry name" value="PyrdxlP-dep_Trfase_major"/>
</dbReference>
<protein>
    <recommendedName>
        <fullName evidence="9">Adenosylmethionine-8-amino-7-oxononanoate aminotransferase</fullName>
        <ecNumber evidence="9">2.6.1.62</ecNumber>
    </recommendedName>
    <alternativeName>
        <fullName evidence="9">7,8-diamino-pelargonic acid aminotransferase</fullName>
        <shortName evidence="9">DAPA AT</shortName>
        <shortName evidence="9">DAPA aminotransferase</shortName>
    </alternativeName>
    <alternativeName>
        <fullName evidence="9">7,8-diaminononanoate synthase</fullName>
        <shortName evidence="9">DANS</shortName>
    </alternativeName>
    <alternativeName>
        <fullName evidence="9">Diaminopelargonic acid synthase</fullName>
    </alternativeName>
</protein>
<dbReference type="NCBIfam" id="NF004624">
    <property type="entry name" value="PRK05964.1"/>
    <property type="match status" value="1"/>
</dbReference>
<comment type="similarity">
    <text evidence="9">Belongs to the class-III pyridoxal-phosphate-dependent aminotransferase family. BioA subfamily.</text>
</comment>
<dbReference type="Pfam" id="PF00202">
    <property type="entry name" value="Aminotran_3"/>
    <property type="match status" value="1"/>
</dbReference>
<keyword evidence="6 9" id="KW-0093">Biotin biosynthesis</keyword>
<feature type="modified residue" description="N6-(pyridoxal phosphate)lysine" evidence="9">
    <location>
        <position position="274"/>
    </location>
</feature>
<evidence type="ECO:0000256" key="1">
    <source>
        <dbReference type="ARBA" id="ARBA00001933"/>
    </source>
</evidence>
<evidence type="ECO:0000256" key="4">
    <source>
        <dbReference type="ARBA" id="ARBA00022679"/>
    </source>
</evidence>
<evidence type="ECO:0000256" key="7">
    <source>
        <dbReference type="ARBA" id="ARBA00022898"/>
    </source>
</evidence>
<organism evidence="10 11">
    <name type="scientific">Alkalimonas amylolytica</name>
    <dbReference type="NCBI Taxonomy" id="152573"/>
    <lineage>
        <taxon>Bacteria</taxon>
        <taxon>Pseudomonadati</taxon>
        <taxon>Pseudomonadota</taxon>
        <taxon>Gammaproteobacteria</taxon>
        <taxon>Alkalimonas</taxon>
    </lineage>
</organism>
<dbReference type="Gene3D" id="3.40.640.10">
    <property type="entry name" value="Type I PLP-dependent aspartate aminotransferase-like (Major domain)"/>
    <property type="match status" value="1"/>
</dbReference>
<dbReference type="NCBIfam" id="NF005940">
    <property type="entry name" value="PRK07986.1"/>
    <property type="match status" value="1"/>
</dbReference>
<evidence type="ECO:0000313" key="10">
    <source>
        <dbReference type="EMBL" id="SEA20330.1"/>
    </source>
</evidence>
<dbReference type="FunFam" id="3.40.640.10:FF:000041">
    <property type="entry name" value="Adenosylmethionine-8-amino-7-oxononanoate aminotransferase"/>
    <property type="match status" value="1"/>
</dbReference>
<dbReference type="InterPro" id="IPR005815">
    <property type="entry name" value="BioA"/>
</dbReference>
<feature type="binding site" evidence="9">
    <location>
        <position position="144"/>
    </location>
    <ligand>
        <name>substrate</name>
    </ligand>
</feature>
<feature type="binding site" evidence="9">
    <location>
        <position position="245"/>
    </location>
    <ligand>
        <name>pyridoxal 5'-phosphate</name>
        <dbReference type="ChEBI" id="CHEBI:597326"/>
    </ligand>
</feature>
<dbReference type="SUPFAM" id="SSF53383">
    <property type="entry name" value="PLP-dependent transferases"/>
    <property type="match status" value="1"/>
</dbReference>
<dbReference type="InterPro" id="IPR005814">
    <property type="entry name" value="Aminotrans_3"/>
</dbReference>
<dbReference type="PROSITE" id="PS00600">
    <property type="entry name" value="AA_TRANSFER_CLASS_3"/>
    <property type="match status" value="1"/>
</dbReference>
<feature type="binding site" evidence="9">
    <location>
        <begin position="308"/>
        <end position="309"/>
    </location>
    <ligand>
        <name>pyridoxal 5'-phosphate</name>
        <dbReference type="ChEBI" id="CHEBI:597326"/>
    </ligand>
</feature>
<evidence type="ECO:0000313" key="11">
    <source>
        <dbReference type="Proteomes" id="UP000198773"/>
    </source>
</evidence>
<dbReference type="EMBL" id="FNRM01000002">
    <property type="protein sequence ID" value="SEA20330.1"/>
    <property type="molecule type" value="Genomic_DNA"/>
</dbReference>
<feature type="binding site" evidence="9">
    <location>
        <position position="307"/>
    </location>
    <ligand>
        <name>substrate</name>
    </ligand>
</feature>
<dbReference type="CDD" id="cd00610">
    <property type="entry name" value="OAT_like"/>
    <property type="match status" value="1"/>
</dbReference>
<dbReference type="Gene3D" id="3.90.1150.10">
    <property type="entry name" value="Aspartate Aminotransferase, domain 1"/>
    <property type="match status" value="1"/>
</dbReference>
<dbReference type="OrthoDB" id="9770449at2"/>
<dbReference type="PANTHER" id="PTHR42684:SF17">
    <property type="entry name" value="ADENOSYLMETHIONINE-8-AMINO-7-OXONONANOATE AMINOTRANSFERASE"/>
    <property type="match status" value="1"/>
</dbReference>
<sequence>MSINLTFDREHIWHPYTSMIDPLPVYPVVAAEGCELILENGQRLVDGTASWWSAVHGYRHPVLDQALTDQLGQMAHVMFGGITHPQAVTLCQQLLAMTPASLTKVFLADSGSIAVEVAIKMALQYWQGMGNTDKTELISLRKGYHGDTFAAMAVCDPIDSMHSMFSKLLPQHHFIPAPDSPYHSEFRPESLQPLRQLLLHRHTQIAALILEPIVQGYGGMRFYHPDYLAGCRALCDEFEVLLIADEIATGFGRTGSLFACEKAKIAADILCLGKALTGGYLTMAATLCTDQVALGVSQSEAGGLMHGPTFMANPLACAVANASIGLIRAGHWQQQVAAIEAQLRAELAPCQASPLVKEVRVLGAIGVLEMHQSVDVAKLQQHFVEDGVWIRPFNRLIYLMPPFLISPEQISRLCWSMRRAVLK</sequence>
<evidence type="ECO:0000256" key="5">
    <source>
        <dbReference type="ARBA" id="ARBA00022691"/>
    </source>
</evidence>
<keyword evidence="7 9" id="KW-0663">Pyridoxal phosphate</keyword>
<comment type="function">
    <text evidence="9">Catalyzes the transfer of the alpha-amino group from S-adenosyl-L-methionine (SAM) to 7-keto-8-aminopelargonic acid (KAPA) to form 7,8-diaminopelargonic acid (DAPA). It is the only aminotransferase known to utilize SAM as an amino donor.</text>
</comment>
<keyword evidence="11" id="KW-1185">Reference proteome</keyword>
<feature type="binding site" evidence="9">
    <location>
        <begin position="111"/>
        <end position="112"/>
    </location>
    <ligand>
        <name>pyridoxal 5'-phosphate</name>
        <dbReference type="ChEBI" id="CHEBI:597326"/>
    </ligand>
</feature>
<comment type="catalytic activity">
    <reaction evidence="8 9">
        <text>(8S)-8-amino-7-oxononanoate + S-adenosyl-L-methionine = S-adenosyl-4-methylsulfanyl-2-oxobutanoate + (7R,8S)-7,8-diammoniononanoate</text>
        <dbReference type="Rhea" id="RHEA:16861"/>
        <dbReference type="ChEBI" id="CHEBI:16490"/>
        <dbReference type="ChEBI" id="CHEBI:59789"/>
        <dbReference type="ChEBI" id="CHEBI:149468"/>
        <dbReference type="ChEBI" id="CHEBI:149469"/>
        <dbReference type="EC" id="2.6.1.62"/>
    </reaction>
</comment>
<feature type="binding site" evidence="9">
    <location>
        <position position="51"/>
    </location>
    <ligand>
        <name>substrate</name>
    </ligand>
</feature>
<keyword evidence="9" id="KW-0963">Cytoplasm</keyword>
<evidence type="ECO:0000256" key="2">
    <source>
        <dbReference type="ARBA" id="ARBA00005063"/>
    </source>
</evidence>
<dbReference type="GO" id="GO:0009102">
    <property type="term" value="P:biotin biosynthetic process"/>
    <property type="evidence" value="ECO:0007669"/>
    <property type="project" value="UniProtKB-UniRule"/>
</dbReference>
<reference evidence="10 11" key="1">
    <citation type="submission" date="2016-10" db="EMBL/GenBank/DDBJ databases">
        <authorList>
            <person name="de Groot N.N."/>
        </authorList>
    </citation>
    <scope>NUCLEOTIDE SEQUENCE [LARGE SCALE GENOMIC DNA]</scope>
    <source>
        <strain evidence="10 11">CGMCC 1.3430</strain>
    </source>
</reference>
<dbReference type="GO" id="GO:0030170">
    <property type="term" value="F:pyridoxal phosphate binding"/>
    <property type="evidence" value="ECO:0007669"/>
    <property type="project" value="UniProtKB-UniRule"/>
</dbReference>
<evidence type="ECO:0000256" key="9">
    <source>
        <dbReference type="HAMAP-Rule" id="MF_00834"/>
    </source>
</evidence>
<dbReference type="InterPro" id="IPR015424">
    <property type="entry name" value="PyrdxlP-dep_Trfase"/>
</dbReference>